<evidence type="ECO:0000256" key="1">
    <source>
        <dbReference type="SAM" id="Phobius"/>
    </source>
</evidence>
<sequence length="113" mass="12514">MSTIQPIIFRVNQSILGRQSGQASHIVLSCAGNFVSSGLKAKTRVDLEKRRAEKERAEKGHVPFSYFLPLTFKVLVGIVLILILDLQVFQLAAYPPFPASDMGWGKELGQVQD</sequence>
<organism evidence="2 3">
    <name type="scientific">Prunus dulcis</name>
    <name type="common">Almond</name>
    <name type="synonym">Amygdalus dulcis</name>
    <dbReference type="NCBI Taxonomy" id="3755"/>
    <lineage>
        <taxon>Eukaryota</taxon>
        <taxon>Viridiplantae</taxon>
        <taxon>Streptophyta</taxon>
        <taxon>Embryophyta</taxon>
        <taxon>Tracheophyta</taxon>
        <taxon>Spermatophyta</taxon>
        <taxon>Magnoliopsida</taxon>
        <taxon>eudicotyledons</taxon>
        <taxon>Gunneridae</taxon>
        <taxon>Pentapetalae</taxon>
        <taxon>rosids</taxon>
        <taxon>fabids</taxon>
        <taxon>Rosales</taxon>
        <taxon>Rosaceae</taxon>
        <taxon>Amygdaloideae</taxon>
        <taxon>Amygdaleae</taxon>
        <taxon>Prunus</taxon>
    </lineage>
</organism>
<keyword evidence="1" id="KW-0472">Membrane</keyword>
<proteinExistence type="predicted"/>
<dbReference type="Proteomes" id="UP001054821">
    <property type="component" value="Chromosome 6"/>
</dbReference>
<comment type="caution">
    <text evidence="2">The sequence shown here is derived from an EMBL/GenBank/DDBJ whole genome shotgun (WGS) entry which is preliminary data.</text>
</comment>
<dbReference type="EMBL" id="JAJFAZ020000006">
    <property type="protein sequence ID" value="KAI5324029.1"/>
    <property type="molecule type" value="Genomic_DNA"/>
</dbReference>
<gene>
    <name evidence="2" type="ORF">L3X38_033102</name>
</gene>
<evidence type="ECO:0000313" key="3">
    <source>
        <dbReference type="Proteomes" id="UP001054821"/>
    </source>
</evidence>
<keyword evidence="1" id="KW-1133">Transmembrane helix</keyword>
<keyword evidence="3" id="KW-1185">Reference proteome</keyword>
<feature type="transmembrane region" description="Helical" evidence="1">
    <location>
        <begin position="64"/>
        <end position="84"/>
    </location>
</feature>
<keyword evidence="1" id="KW-0812">Transmembrane</keyword>
<dbReference type="AlphaFoldDB" id="A0AAD4VF97"/>
<name>A0AAD4VF97_PRUDU</name>
<reference evidence="2 3" key="1">
    <citation type="journal article" date="2022" name="G3 (Bethesda)">
        <title>Whole-genome sequence and methylome profiling of the almond [Prunus dulcis (Mill.) D.A. Webb] cultivar 'Nonpareil'.</title>
        <authorList>
            <person name="D'Amico-Willman K.M."/>
            <person name="Ouma W.Z."/>
            <person name="Meulia T."/>
            <person name="Sideli G.M."/>
            <person name="Gradziel T.M."/>
            <person name="Fresnedo-Ramirez J."/>
        </authorList>
    </citation>
    <scope>NUCLEOTIDE SEQUENCE [LARGE SCALE GENOMIC DNA]</scope>
    <source>
        <strain evidence="2">Clone GOH B32 T37-40</strain>
    </source>
</reference>
<protein>
    <submittedName>
        <fullName evidence="2">Uncharacterized protein</fullName>
    </submittedName>
</protein>
<evidence type="ECO:0000313" key="2">
    <source>
        <dbReference type="EMBL" id="KAI5324029.1"/>
    </source>
</evidence>
<accession>A0AAD4VF97</accession>